<proteinExistence type="predicted"/>
<feature type="non-terminal residue" evidence="3">
    <location>
        <position position="1"/>
    </location>
</feature>
<accession>A0A9N9EDM0</accession>
<dbReference type="Proteomes" id="UP000789739">
    <property type="component" value="Unassembled WGS sequence"/>
</dbReference>
<comment type="caution">
    <text evidence="3">The sequence shown here is derived from an EMBL/GenBank/DDBJ whole genome shotgun (WGS) entry which is preliminary data.</text>
</comment>
<feature type="non-terminal residue" evidence="3">
    <location>
        <position position="273"/>
    </location>
</feature>
<feature type="coiled-coil region" evidence="1">
    <location>
        <begin position="123"/>
        <end position="185"/>
    </location>
</feature>
<sequence length="273" mass="31564">DEFSFEINPESGEPQYILFIDEANQVSENTFARKSSGLTFLKECMGSDNYKKNESHNLWIIATNHLSEIDEAVYQPDNNSLSEEDNNNEDNKKIINEEKETSEEGEETIKQKDVVVQASNHISKALDTRLKELDKNITEIKEEVQIANNVFNENFNNAVEQIAEINQYENKLSGLIQQLAELKKSESVGYVCKKGHDAYKQSQKSKREKYALKSKSLEAAREDNKRLDARDKEIDKELNQEEQKEKQLEKEAIDIKKELDDPNISKERESELR</sequence>
<reference evidence="3" key="1">
    <citation type="submission" date="2021-06" db="EMBL/GenBank/DDBJ databases">
        <authorList>
            <person name="Kallberg Y."/>
            <person name="Tangrot J."/>
            <person name="Rosling A."/>
        </authorList>
    </citation>
    <scope>NUCLEOTIDE SEQUENCE</scope>
    <source>
        <strain evidence="3">BR232B</strain>
    </source>
</reference>
<gene>
    <name evidence="3" type="ORF">PBRASI_LOCUS11233</name>
</gene>
<dbReference type="EMBL" id="CAJVPI010004716">
    <property type="protein sequence ID" value="CAG8669624.1"/>
    <property type="molecule type" value="Genomic_DNA"/>
</dbReference>
<protein>
    <submittedName>
        <fullName evidence="3">3491_t:CDS:1</fullName>
    </submittedName>
</protein>
<dbReference type="AlphaFoldDB" id="A0A9N9EDM0"/>
<evidence type="ECO:0000256" key="1">
    <source>
        <dbReference type="SAM" id="Coils"/>
    </source>
</evidence>
<feature type="compositionally biased region" description="Basic and acidic residues" evidence="2">
    <location>
        <begin position="208"/>
        <end position="273"/>
    </location>
</feature>
<feature type="region of interest" description="Disordered" evidence="2">
    <location>
        <begin position="202"/>
        <end position="273"/>
    </location>
</feature>
<keyword evidence="4" id="KW-1185">Reference proteome</keyword>
<keyword evidence="1" id="KW-0175">Coiled coil</keyword>
<evidence type="ECO:0000313" key="3">
    <source>
        <dbReference type="EMBL" id="CAG8669624.1"/>
    </source>
</evidence>
<evidence type="ECO:0000256" key="2">
    <source>
        <dbReference type="SAM" id="MobiDB-lite"/>
    </source>
</evidence>
<evidence type="ECO:0000313" key="4">
    <source>
        <dbReference type="Proteomes" id="UP000789739"/>
    </source>
</evidence>
<organism evidence="3 4">
    <name type="scientific">Paraglomus brasilianum</name>
    <dbReference type="NCBI Taxonomy" id="144538"/>
    <lineage>
        <taxon>Eukaryota</taxon>
        <taxon>Fungi</taxon>
        <taxon>Fungi incertae sedis</taxon>
        <taxon>Mucoromycota</taxon>
        <taxon>Glomeromycotina</taxon>
        <taxon>Glomeromycetes</taxon>
        <taxon>Paraglomerales</taxon>
        <taxon>Paraglomeraceae</taxon>
        <taxon>Paraglomus</taxon>
    </lineage>
</organism>
<name>A0A9N9EDM0_9GLOM</name>